<feature type="compositionally biased region" description="Polar residues" evidence="1">
    <location>
        <begin position="37"/>
        <end position="49"/>
    </location>
</feature>
<sequence length="99" mass="10923">MCSSSSNNFTHISLCHIHYNSIISGISLFIVKAKTKTSQISSSTPNQFQPFLPSPRGTDLSPQSEEFDELALTISPACADILSKMSNPKMCYMHVKIIQ</sequence>
<gene>
    <name evidence="2" type="ORF">ILYODFUR_022983</name>
</gene>
<organism evidence="2 3">
    <name type="scientific">Ilyodon furcidens</name>
    <name type="common">goldbreast splitfin</name>
    <dbReference type="NCBI Taxonomy" id="33524"/>
    <lineage>
        <taxon>Eukaryota</taxon>
        <taxon>Metazoa</taxon>
        <taxon>Chordata</taxon>
        <taxon>Craniata</taxon>
        <taxon>Vertebrata</taxon>
        <taxon>Euteleostomi</taxon>
        <taxon>Actinopterygii</taxon>
        <taxon>Neopterygii</taxon>
        <taxon>Teleostei</taxon>
        <taxon>Neoteleostei</taxon>
        <taxon>Acanthomorphata</taxon>
        <taxon>Ovalentaria</taxon>
        <taxon>Atherinomorphae</taxon>
        <taxon>Cyprinodontiformes</taxon>
        <taxon>Goodeidae</taxon>
        <taxon>Ilyodon</taxon>
    </lineage>
</organism>
<evidence type="ECO:0000313" key="2">
    <source>
        <dbReference type="EMBL" id="MEQ2229841.1"/>
    </source>
</evidence>
<evidence type="ECO:0000256" key="1">
    <source>
        <dbReference type="SAM" id="MobiDB-lite"/>
    </source>
</evidence>
<comment type="caution">
    <text evidence="2">The sequence shown here is derived from an EMBL/GenBank/DDBJ whole genome shotgun (WGS) entry which is preliminary data.</text>
</comment>
<keyword evidence="3" id="KW-1185">Reference proteome</keyword>
<proteinExistence type="predicted"/>
<dbReference type="EMBL" id="JAHRIQ010025751">
    <property type="protein sequence ID" value="MEQ2229841.1"/>
    <property type="molecule type" value="Genomic_DNA"/>
</dbReference>
<name>A0ABV0TBP8_9TELE</name>
<evidence type="ECO:0000313" key="3">
    <source>
        <dbReference type="Proteomes" id="UP001482620"/>
    </source>
</evidence>
<dbReference type="Proteomes" id="UP001482620">
    <property type="component" value="Unassembled WGS sequence"/>
</dbReference>
<accession>A0ABV0TBP8</accession>
<reference evidence="2 3" key="1">
    <citation type="submission" date="2021-06" db="EMBL/GenBank/DDBJ databases">
        <authorList>
            <person name="Palmer J.M."/>
        </authorList>
    </citation>
    <scope>NUCLEOTIDE SEQUENCE [LARGE SCALE GENOMIC DNA]</scope>
    <source>
        <strain evidence="3">if_2019</strain>
        <tissue evidence="2">Muscle</tissue>
    </source>
</reference>
<feature type="region of interest" description="Disordered" evidence="1">
    <location>
        <begin position="37"/>
        <end position="62"/>
    </location>
</feature>
<protein>
    <submittedName>
        <fullName evidence="2">Uncharacterized protein</fullName>
    </submittedName>
</protein>